<dbReference type="Gene3D" id="1.25.10.10">
    <property type="entry name" value="Leucine-rich Repeat Variant"/>
    <property type="match status" value="1"/>
</dbReference>
<feature type="repeat" description="ARM" evidence="1">
    <location>
        <begin position="88"/>
        <end position="118"/>
    </location>
</feature>
<gene>
    <name evidence="2" type="ORF">RFI_12096</name>
</gene>
<dbReference type="Proteomes" id="UP000023152">
    <property type="component" value="Unassembled WGS sequence"/>
</dbReference>
<evidence type="ECO:0000256" key="1">
    <source>
        <dbReference type="PROSITE-ProRule" id="PRU00259"/>
    </source>
</evidence>
<dbReference type="PROSITE" id="PS50176">
    <property type="entry name" value="ARM_REPEAT"/>
    <property type="match status" value="1"/>
</dbReference>
<proteinExistence type="predicted"/>
<dbReference type="EMBL" id="ASPP01008774">
    <property type="protein sequence ID" value="ETO25048.1"/>
    <property type="molecule type" value="Genomic_DNA"/>
</dbReference>
<dbReference type="InterPro" id="IPR016024">
    <property type="entry name" value="ARM-type_fold"/>
</dbReference>
<dbReference type="InterPro" id="IPR000225">
    <property type="entry name" value="Armadillo"/>
</dbReference>
<evidence type="ECO:0000313" key="2">
    <source>
        <dbReference type="EMBL" id="ETO25048.1"/>
    </source>
</evidence>
<organism evidence="2 3">
    <name type="scientific">Reticulomyxa filosa</name>
    <dbReference type="NCBI Taxonomy" id="46433"/>
    <lineage>
        <taxon>Eukaryota</taxon>
        <taxon>Sar</taxon>
        <taxon>Rhizaria</taxon>
        <taxon>Retaria</taxon>
        <taxon>Foraminifera</taxon>
        <taxon>Monothalamids</taxon>
        <taxon>Reticulomyxidae</taxon>
        <taxon>Reticulomyxa</taxon>
    </lineage>
</organism>
<comment type="caution">
    <text evidence="2">The sequence shown here is derived from an EMBL/GenBank/DDBJ whole genome shotgun (WGS) entry which is preliminary data.</text>
</comment>
<protein>
    <submittedName>
        <fullName evidence="2">Uncharacterized protein</fullName>
    </submittedName>
</protein>
<accession>X6NGL7</accession>
<sequence length="217" mass="24589">MKQFKDNCHVQRVACHSLSNFAMQMIAANAIIQKVICLSFFCFDKGGFQLLKQAITKFHDDHKLCWLASSAIWNLARPPVNRAVIGTDGVHLMLQVISKHSNEEQVINTAVGALSNLSLLSDLKDVIARPENLDLILNVLSYFTMKKCASVMTSGASLIANIAVSGLLRRKYIFFCTYKKFLKNCTKFFLCYRRARNKFDQKGRAKNFNHAPYMAKK</sequence>
<dbReference type="InterPro" id="IPR011989">
    <property type="entry name" value="ARM-like"/>
</dbReference>
<dbReference type="AlphaFoldDB" id="X6NGL7"/>
<evidence type="ECO:0000313" key="3">
    <source>
        <dbReference type="Proteomes" id="UP000023152"/>
    </source>
</evidence>
<name>X6NGL7_RETFI</name>
<keyword evidence="3" id="KW-1185">Reference proteome</keyword>
<reference evidence="2 3" key="1">
    <citation type="journal article" date="2013" name="Curr. Biol.">
        <title>The Genome of the Foraminiferan Reticulomyxa filosa.</title>
        <authorList>
            <person name="Glockner G."/>
            <person name="Hulsmann N."/>
            <person name="Schleicher M."/>
            <person name="Noegel A.A."/>
            <person name="Eichinger L."/>
            <person name="Gallinger C."/>
            <person name="Pawlowski J."/>
            <person name="Sierra R."/>
            <person name="Euteneuer U."/>
            <person name="Pillet L."/>
            <person name="Moustafa A."/>
            <person name="Platzer M."/>
            <person name="Groth M."/>
            <person name="Szafranski K."/>
            <person name="Schliwa M."/>
        </authorList>
    </citation>
    <scope>NUCLEOTIDE SEQUENCE [LARGE SCALE GENOMIC DNA]</scope>
</reference>
<dbReference type="SUPFAM" id="SSF48371">
    <property type="entry name" value="ARM repeat"/>
    <property type="match status" value="1"/>
</dbReference>